<evidence type="ECO:0000259" key="1">
    <source>
        <dbReference type="Pfam" id="PF00248"/>
    </source>
</evidence>
<dbReference type="InterPro" id="IPR036812">
    <property type="entry name" value="NAD(P)_OxRdtase_dom_sf"/>
</dbReference>
<evidence type="ECO:0000313" key="3">
    <source>
        <dbReference type="Proteomes" id="UP000523795"/>
    </source>
</evidence>
<dbReference type="InterPro" id="IPR050523">
    <property type="entry name" value="AKR_Detox_Biosynth"/>
</dbReference>
<protein>
    <submittedName>
        <fullName evidence="2">Aldo/keto reductase</fullName>
    </submittedName>
</protein>
<dbReference type="PANTHER" id="PTHR43364">
    <property type="entry name" value="NADH-SPECIFIC METHYLGLYOXAL REDUCTASE-RELATED"/>
    <property type="match status" value="1"/>
</dbReference>
<reference evidence="2 3" key="1">
    <citation type="submission" date="2020-04" db="EMBL/GenBank/DDBJ databases">
        <authorList>
            <person name="Liu S."/>
        </authorList>
    </citation>
    <scope>NUCLEOTIDE SEQUENCE [LARGE SCALE GENOMIC DNA]</scope>
    <source>
        <strain evidence="2 3">CGMCC 1.15091</strain>
    </source>
</reference>
<accession>A0ABX1JK42</accession>
<sequence length="305" mass="32493">MGLGGGWPSGPLGAAEVAAAHDAVDAALEAGISVFDHADIYAHGKAEEVFGKVLAQRPGLRDQVHLQTKCGIVLPGAHHPGRYDSSREAVIARVEDSLRRLGTDRVETLLIHRPDPLAHPEEIASAFVQLRNAGKVLRLGVSNMSADQMRWLQSALPEPLAANQLEMSLYRSQWLESGVLVNHPEAAGLGFPHGVLEYCQAGGVELQAWGPLAQGRYSGAPGTAETGPDAATAELVAELADEKECAPEAVVLGWLMRHPAGIRPVVGTSSPDRIRACAEAGRVARSMDRAQWYALWISARGRALP</sequence>
<dbReference type="EMBL" id="JAAZSR010000028">
    <property type="protein sequence ID" value="NKX49648.1"/>
    <property type="molecule type" value="Genomic_DNA"/>
</dbReference>
<gene>
    <name evidence="2" type="ORF">HER39_03455</name>
</gene>
<organism evidence="2 3">
    <name type="scientific">Arthrobacter deserti</name>
    <dbReference type="NCBI Taxonomy" id="1742687"/>
    <lineage>
        <taxon>Bacteria</taxon>
        <taxon>Bacillati</taxon>
        <taxon>Actinomycetota</taxon>
        <taxon>Actinomycetes</taxon>
        <taxon>Micrococcales</taxon>
        <taxon>Micrococcaceae</taxon>
        <taxon>Arthrobacter</taxon>
    </lineage>
</organism>
<evidence type="ECO:0000313" key="2">
    <source>
        <dbReference type="EMBL" id="NKX49648.1"/>
    </source>
</evidence>
<feature type="domain" description="NADP-dependent oxidoreductase" evidence="1">
    <location>
        <begin position="3"/>
        <end position="282"/>
    </location>
</feature>
<dbReference type="SUPFAM" id="SSF51430">
    <property type="entry name" value="NAD(P)-linked oxidoreductase"/>
    <property type="match status" value="1"/>
</dbReference>
<dbReference type="InterPro" id="IPR023210">
    <property type="entry name" value="NADP_OxRdtase_dom"/>
</dbReference>
<proteinExistence type="predicted"/>
<comment type="caution">
    <text evidence="2">The sequence shown here is derived from an EMBL/GenBank/DDBJ whole genome shotgun (WGS) entry which is preliminary data.</text>
</comment>
<name>A0ABX1JK42_9MICC</name>
<dbReference type="Pfam" id="PF00248">
    <property type="entry name" value="Aldo_ket_red"/>
    <property type="match status" value="1"/>
</dbReference>
<dbReference type="Gene3D" id="3.20.20.100">
    <property type="entry name" value="NADP-dependent oxidoreductase domain"/>
    <property type="match status" value="1"/>
</dbReference>
<dbReference type="PANTHER" id="PTHR43364:SF1">
    <property type="entry name" value="OXIDOREDUCTASE YDHF"/>
    <property type="match status" value="1"/>
</dbReference>
<keyword evidence="3" id="KW-1185">Reference proteome</keyword>
<dbReference type="Proteomes" id="UP000523795">
    <property type="component" value="Unassembled WGS sequence"/>
</dbReference>